<feature type="active site" evidence="4">
    <location>
        <position position="280"/>
    </location>
</feature>
<dbReference type="InterPro" id="IPR029510">
    <property type="entry name" value="Ald_DH_CS_GLU"/>
</dbReference>
<name>A0A183H0M8_9BILA</name>
<dbReference type="Gene3D" id="3.40.605.10">
    <property type="entry name" value="Aldehyde Dehydrogenase, Chain A, domain 1"/>
    <property type="match status" value="1"/>
</dbReference>
<comment type="similarity">
    <text evidence="2 5">Belongs to the aldehyde dehydrogenase family.</text>
</comment>
<gene>
    <name evidence="7" type="ORF">OFLC_LOCUS1038</name>
</gene>
<dbReference type="InterPro" id="IPR016161">
    <property type="entry name" value="Ald_DH/histidinol_DH"/>
</dbReference>
<evidence type="ECO:0000313" key="8">
    <source>
        <dbReference type="Proteomes" id="UP000267606"/>
    </source>
</evidence>
<organism evidence="9">
    <name type="scientific">Onchocerca flexuosa</name>
    <dbReference type="NCBI Taxonomy" id="387005"/>
    <lineage>
        <taxon>Eukaryota</taxon>
        <taxon>Metazoa</taxon>
        <taxon>Ecdysozoa</taxon>
        <taxon>Nematoda</taxon>
        <taxon>Chromadorea</taxon>
        <taxon>Rhabditida</taxon>
        <taxon>Spirurina</taxon>
        <taxon>Spiruromorpha</taxon>
        <taxon>Filarioidea</taxon>
        <taxon>Onchocercidae</taxon>
        <taxon>Onchocerca</taxon>
    </lineage>
</organism>
<dbReference type="GO" id="GO:0009450">
    <property type="term" value="P:gamma-aminobutyric acid catabolic process"/>
    <property type="evidence" value="ECO:0007669"/>
    <property type="project" value="TreeGrafter"/>
</dbReference>
<keyword evidence="3 5" id="KW-0560">Oxidoreductase</keyword>
<dbReference type="Pfam" id="PF00171">
    <property type="entry name" value="Aldedh"/>
    <property type="match status" value="1"/>
</dbReference>
<dbReference type="PANTHER" id="PTHR43353:SF5">
    <property type="entry name" value="SUCCINATE-SEMIALDEHYDE DEHYDROGENASE, MITOCHONDRIAL"/>
    <property type="match status" value="1"/>
</dbReference>
<dbReference type="Proteomes" id="UP000267606">
    <property type="component" value="Unassembled WGS sequence"/>
</dbReference>
<dbReference type="CDD" id="cd07103">
    <property type="entry name" value="ALDH_F5_SSADH_GabD"/>
    <property type="match status" value="1"/>
</dbReference>
<evidence type="ECO:0000256" key="2">
    <source>
        <dbReference type="ARBA" id="ARBA00009986"/>
    </source>
</evidence>
<evidence type="ECO:0000313" key="7">
    <source>
        <dbReference type="EMBL" id="VDO27993.1"/>
    </source>
</evidence>
<dbReference type="InterPro" id="IPR050740">
    <property type="entry name" value="Aldehyde_DH_Superfamily"/>
</dbReference>
<dbReference type="PANTHER" id="PTHR43353">
    <property type="entry name" value="SUCCINATE-SEMIALDEHYDE DEHYDROGENASE, MITOCHONDRIAL"/>
    <property type="match status" value="1"/>
</dbReference>
<dbReference type="EMBL" id="UZAJ01000442">
    <property type="protein sequence ID" value="VDO27993.1"/>
    <property type="molecule type" value="Genomic_DNA"/>
</dbReference>
<reference evidence="9" key="1">
    <citation type="submission" date="2016-06" db="UniProtKB">
        <authorList>
            <consortium name="WormBaseParasite"/>
        </authorList>
    </citation>
    <scope>IDENTIFICATION</scope>
</reference>
<evidence type="ECO:0000259" key="6">
    <source>
        <dbReference type="Pfam" id="PF00171"/>
    </source>
</evidence>
<dbReference type="FunFam" id="3.40.605.10:FF:000005">
    <property type="entry name" value="Succinate-semialdehyde dehydrogenase I"/>
    <property type="match status" value="1"/>
</dbReference>
<comment type="pathway">
    <text evidence="1">Amino-acid degradation; 4-aminobutanoate degradation.</text>
</comment>
<accession>A0A183H0M8</accession>
<dbReference type="SUPFAM" id="SSF53720">
    <property type="entry name" value="ALDH-like"/>
    <property type="match status" value="1"/>
</dbReference>
<feature type="domain" description="Aldehyde dehydrogenase" evidence="6">
    <location>
        <begin position="44"/>
        <end position="502"/>
    </location>
</feature>
<proteinExistence type="inferred from homology"/>
<evidence type="ECO:0000313" key="9">
    <source>
        <dbReference type="WBParaSite" id="OFLC_0000103701-mRNA-1"/>
    </source>
</evidence>
<evidence type="ECO:0000256" key="3">
    <source>
        <dbReference type="ARBA" id="ARBA00023002"/>
    </source>
</evidence>
<keyword evidence="8" id="KW-1185">Reference proteome</keyword>
<dbReference type="WBParaSite" id="OFLC_0000103701-mRNA-1">
    <property type="protein sequence ID" value="OFLC_0000103701-mRNA-1"/>
    <property type="gene ID" value="OFLC_0000103701"/>
</dbReference>
<dbReference type="FunFam" id="3.40.309.10:FF:000004">
    <property type="entry name" value="Succinate-semialdehyde dehydrogenase I"/>
    <property type="match status" value="1"/>
</dbReference>
<sequence length="506" mass="55234">MNGKTTHLFNRCITHFFAGLRCYQTSLLPKGAKAFINGQWNNALSDATFQVINPYNNEVICECTNCDISDAEKSVKAARKAYSEWSSSITAKERGGILENWHCKMLEKQNELAELITLEEGKPLEEARGEIAYSASFLKWFGEEARRIYGQIVNPTSMHRAHFHTREPIGIVGIITPWNFPSAMITRKAAAALAIGCTVVVKPAEDTPLSALALAQMAKEAGLPDGVFNVIPADLENTVRIAKFLCEATDVDAISFTGSTEVGKLLLSQSASTVKRVCLELGGNAPLIVFPSAHLPTAIKGTMASKFRGSGQTCISPNRFYVHSSIYNLFVEQIKHAMAELITGNGMQPNVTQGPLINERAIQKVEKLLSNAIQKGARVMLGGKRVPQSTCFEPTLLTNVTDDMDIAHTEIFGPVLAIQKFETEEEVLRLANDCRTGLAGYVFTTDYAQILRVSRNLQVGIIGVNEGIVSCAEAAFGGIKESGLGREGGSQGIDEFSQWKYVCVRF</sequence>
<dbReference type="Gene3D" id="3.40.309.10">
    <property type="entry name" value="Aldehyde Dehydrogenase, Chain A, domain 2"/>
    <property type="match status" value="1"/>
</dbReference>
<dbReference type="PROSITE" id="PS00687">
    <property type="entry name" value="ALDEHYDE_DEHYDR_GLU"/>
    <property type="match status" value="1"/>
</dbReference>
<dbReference type="InterPro" id="IPR016163">
    <property type="entry name" value="Ald_DH_C"/>
</dbReference>
<dbReference type="AlphaFoldDB" id="A0A183H0M8"/>
<dbReference type="InterPro" id="IPR015590">
    <property type="entry name" value="Aldehyde_DH_dom"/>
</dbReference>
<dbReference type="STRING" id="387005.A0A183H0M8"/>
<evidence type="ECO:0000256" key="4">
    <source>
        <dbReference type="PROSITE-ProRule" id="PRU10007"/>
    </source>
</evidence>
<protein>
    <submittedName>
        <fullName evidence="9">Aldedh domain-containing protein</fullName>
    </submittedName>
</protein>
<dbReference type="GO" id="GO:0005739">
    <property type="term" value="C:mitochondrion"/>
    <property type="evidence" value="ECO:0007669"/>
    <property type="project" value="TreeGrafter"/>
</dbReference>
<evidence type="ECO:0000256" key="1">
    <source>
        <dbReference type="ARBA" id="ARBA00005176"/>
    </source>
</evidence>
<dbReference type="GO" id="GO:0004777">
    <property type="term" value="F:succinate-semialdehyde dehydrogenase (NAD+) activity"/>
    <property type="evidence" value="ECO:0007669"/>
    <property type="project" value="TreeGrafter"/>
</dbReference>
<reference evidence="7 8" key="2">
    <citation type="submission" date="2018-11" db="EMBL/GenBank/DDBJ databases">
        <authorList>
            <consortium name="Pathogen Informatics"/>
        </authorList>
    </citation>
    <scope>NUCLEOTIDE SEQUENCE [LARGE SCALE GENOMIC DNA]</scope>
</reference>
<dbReference type="InterPro" id="IPR016162">
    <property type="entry name" value="Ald_DH_N"/>
</dbReference>
<evidence type="ECO:0000256" key="5">
    <source>
        <dbReference type="RuleBase" id="RU003345"/>
    </source>
</evidence>